<dbReference type="InterPro" id="IPR036322">
    <property type="entry name" value="WD40_repeat_dom_sf"/>
</dbReference>
<feature type="compositionally biased region" description="Basic and acidic residues" evidence="1">
    <location>
        <begin position="234"/>
        <end position="252"/>
    </location>
</feature>
<feature type="non-terminal residue" evidence="2">
    <location>
        <position position="1"/>
    </location>
</feature>
<accession>A0A7J6RHM3</accession>
<dbReference type="AlphaFoldDB" id="A0A7J6RHM3"/>
<protein>
    <submittedName>
        <fullName evidence="2">Uncharacterized protein</fullName>
    </submittedName>
</protein>
<feature type="region of interest" description="Disordered" evidence="1">
    <location>
        <begin position="224"/>
        <end position="253"/>
    </location>
</feature>
<comment type="caution">
    <text evidence="2">The sequence shown here is derived from an EMBL/GenBank/DDBJ whole genome shotgun (WGS) entry which is preliminary data.</text>
</comment>
<proteinExistence type="predicted"/>
<name>A0A7J6RHM3_PEROL</name>
<sequence>VASMDRPPAVLPEMALTQLETCSGMTGDAINFGLTCGHRPEPELVVTNDAITAIDINPFTEDLLGVACRKGAVFLHPLRREAPKEAPRLQEETSSRLNYLGFAGLKFVASHVACGARERAVEVYDCTTSRARKVKRFQTVSEISAFAASPDTSSPLLAAGLEQGGFEMLDLRRKSSVGEPFLGMEGSCSGLQFVNQYHVVGGSRAGEVLLWDIRMVHKTPLLEFGRRPPVSSNREARQPVESRGQKRSRPDWSGEVDEAVWQYVMNHERKGASMARPVKDSREPTTRGRRPRIVRASVAEDTPSRAQPLRFYSPVGLGIKLMSGQQRNLAFQPGRTIGASANMPPRIGRRRHGRASQLERVYDILPLARWDNGVIYVLADLGVHRYNAADGTRLSFTRFPNVSQSVACLLDGLDSVALANRNGMTVLSSDGRDRRALIQSHIYVMTGLAWSSRLGTIFSCGAEGTVNRYARTSWTASAYQDTIQDDEDEEDNWVLAFLSGRHAWEDRRRPLMRSNSCACEFINAHPMGIYGKEFVRALRIEMGLEEDDLSEERWRELEDTAELGVQSVIRKLGERSGGELAAMLNQLMTGAATIISAQEINATNSRPLPASSMPSTGMLPFPKEVDTTTMGGRLAAPERRKTITKRPAEGPSLVTSPMKTEQLTRRGTFVSGKRRRLRLEELARNIQNSLEGGCLTTKEEEDDLAEDFAKDLGF</sequence>
<dbReference type="Proteomes" id="UP000574390">
    <property type="component" value="Unassembled WGS sequence"/>
</dbReference>
<dbReference type="InterPro" id="IPR015943">
    <property type="entry name" value="WD40/YVTN_repeat-like_dom_sf"/>
</dbReference>
<dbReference type="Gene3D" id="2.130.10.10">
    <property type="entry name" value="YVTN repeat-like/Quinoprotein amine dehydrogenase"/>
    <property type="match status" value="1"/>
</dbReference>
<gene>
    <name evidence="2" type="ORF">FOZ62_014095</name>
</gene>
<evidence type="ECO:0000313" key="2">
    <source>
        <dbReference type="EMBL" id="KAF4719200.1"/>
    </source>
</evidence>
<evidence type="ECO:0000256" key="1">
    <source>
        <dbReference type="SAM" id="MobiDB-lite"/>
    </source>
</evidence>
<dbReference type="SUPFAM" id="SSF50978">
    <property type="entry name" value="WD40 repeat-like"/>
    <property type="match status" value="1"/>
</dbReference>
<organism evidence="2 3">
    <name type="scientific">Perkinsus olseni</name>
    <name type="common">Perkinsus atlanticus</name>
    <dbReference type="NCBI Taxonomy" id="32597"/>
    <lineage>
        <taxon>Eukaryota</taxon>
        <taxon>Sar</taxon>
        <taxon>Alveolata</taxon>
        <taxon>Perkinsozoa</taxon>
        <taxon>Perkinsea</taxon>
        <taxon>Perkinsida</taxon>
        <taxon>Perkinsidae</taxon>
        <taxon>Perkinsus</taxon>
    </lineage>
</organism>
<reference evidence="2 3" key="1">
    <citation type="submission" date="2020-04" db="EMBL/GenBank/DDBJ databases">
        <title>Perkinsus olseni comparative genomics.</title>
        <authorList>
            <person name="Bogema D.R."/>
        </authorList>
    </citation>
    <scope>NUCLEOTIDE SEQUENCE [LARGE SCALE GENOMIC DNA]</scope>
    <source>
        <strain evidence="2">ATCC PRA-205</strain>
    </source>
</reference>
<dbReference type="EMBL" id="JABANM010022665">
    <property type="protein sequence ID" value="KAF4719200.1"/>
    <property type="molecule type" value="Genomic_DNA"/>
</dbReference>
<evidence type="ECO:0000313" key="3">
    <source>
        <dbReference type="Proteomes" id="UP000574390"/>
    </source>
</evidence>